<evidence type="ECO:0000256" key="1">
    <source>
        <dbReference type="SAM" id="Phobius"/>
    </source>
</evidence>
<protein>
    <submittedName>
        <fullName evidence="2">Uncharacterized protein</fullName>
    </submittedName>
</protein>
<keyword evidence="1" id="KW-0472">Membrane</keyword>
<keyword evidence="1" id="KW-0812">Transmembrane</keyword>
<dbReference type="STRING" id="649760.HMPREF0971_00421"/>
<dbReference type="HOGENOM" id="CLU_2956815_0_0_10"/>
<organism evidence="2 3">
    <name type="scientific">Segatella oris F0302</name>
    <dbReference type="NCBI Taxonomy" id="649760"/>
    <lineage>
        <taxon>Bacteria</taxon>
        <taxon>Pseudomonadati</taxon>
        <taxon>Bacteroidota</taxon>
        <taxon>Bacteroidia</taxon>
        <taxon>Bacteroidales</taxon>
        <taxon>Prevotellaceae</taxon>
        <taxon>Segatella</taxon>
    </lineage>
</organism>
<reference evidence="2 3" key="1">
    <citation type="submission" date="2009-11" db="EMBL/GenBank/DDBJ databases">
        <authorList>
            <person name="Weinstock G."/>
            <person name="Sodergren E."/>
            <person name="Clifton S."/>
            <person name="Fulton L."/>
            <person name="Fulton B."/>
            <person name="Courtney L."/>
            <person name="Fronick C."/>
            <person name="Harrison M."/>
            <person name="Strong C."/>
            <person name="Farmer C."/>
            <person name="Delahaunty K."/>
            <person name="Markovic C."/>
            <person name="Hall O."/>
            <person name="Minx P."/>
            <person name="Tomlinson C."/>
            <person name="Mitreva M."/>
            <person name="Nelson J."/>
            <person name="Hou S."/>
            <person name="Wollam A."/>
            <person name="Pepin K.H."/>
            <person name="Johnson M."/>
            <person name="Bhonagiri V."/>
            <person name="Nash W.E."/>
            <person name="Warren W."/>
            <person name="Chinwalla A."/>
            <person name="Mardis E.R."/>
            <person name="Wilson R.K."/>
        </authorList>
    </citation>
    <scope>NUCLEOTIDE SEQUENCE [LARGE SCALE GENOMIC DNA]</scope>
    <source>
        <strain evidence="2 3">F0302</strain>
    </source>
</reference>
<keyword evidence="1" id="KW-1133">Transmembrane helix</keyword>
<name>D1QN85_9BACT</name>
<sequence>MKPFVYERISGFGAHFLWHLVSCFQFDLVVFFWIMPLKVVYIILSLYLCNKFILWEKES</sequence>
<dbReference type="EMBL" id="ACUZ02000004">
    <property type="protein sequence ID" value="EFB33142.1"/>
    <property type="molecule type" value="Genomic_DNA"/>
</dbReference>
<gene>
    <name evidence="2" type="ORF">HMPREF0971_00421</name>
</gene>
<evidence type="ECO:0000313" key="3">
    <source>
        <dbReference type="Proteomes" id="UP000004079"/>
    </source>
</evidence>
<dbReference type="Proteomes" id="UP000004079">
    <property type="component" value="Unassembled WGS sequence"/>
</dbReference>
<dbReference type="AlphaFoldDB" id="D1QN85"/>
<comment type="caution">
    <text evidence="2">The sequence shown here is derived from an EMBL/GenBank/DDBJ whole genome shotgun (WGS) entry which is preliminary data.</text>
</comment>
<feature type="transmembrane region" description="Helical" evidence="1">
    <location>
        <begin position="39"/>
        <end position="55"/>
    </location>
</feature>
<evidence type="ECO:0000313" key="2">
    <source>
        <dbReference type="EMBL" id="EFB33142.1"/>
    </source>
</evidence>
<proteinExistence type="predicted"/>
<accession>D1QN85</accession>